<sequence>MCENKADHDYFKLETTESSAGSNFGKGQNTSSKNSAVQSSGTHHQLNPETILFGIAILISEKATTNDCMEPSMLTNFRIFRDQSYRSGRDNVITTSKVERTTSKQRNELKEQLQNNIAKIDRTSSEQYSEFKEQLQKSKINSKNNFKRTQPVERKTSEQYIQLKRQLQSNIAERSAS</sequence>
<reference evidence="2" key="1">
    <citation type="journal article" date="2021" name="Genome Biol. Evol.">
        <title>A High-Quality Reference Genome for a Parasitic Bivalve with Doubly Uniparental Inheritance (Bivalvia: Unionida).</title>
        <authorList>
            <person name="Smith C.H."/>
        </authorList>
    </citation>
    <scope>NUCLEOTIDE SEQUENCE</scope>
    <source>
        <strain evidence="2">CHS0354</strain>
    </source>
</reference>
<accession>A0AAE0RVV6</accession>
<protein>
    <submittedName>
        <fullName evidence="2">Uncharacterized protein</fullName>
    </submittedName>
</protein>
<name>A0AAE0RVV6_9BIVA</name>
<reference evidence="2" key="2">
    <citation type="journal article" date="2021" name="Genome Biol. Evol.">
        <title>Developing a high-quality reference genome for a parasitic bivalve with doubly uniparental inheritance (Bivalvia: Unionida).</title>
        <authorList>
            <person name="Smith C.H."/>
        </authorList>
    </citation>
    <scope>NUCLEOTIDE SEQUENCE</scope>
    <source>
        <strain evidence="2">CHS0354</strain>
        <tissue evidence="2">Mantle</tissue>
    </source>
</reference>
<feature type="region of interest" description="Disordered" evidence="1">
    <location>
        <begin position="131"/>
        <end position="161"/>
    </location>
</feature>
<dbReference type="Proteomes" id="UP001195483">
    <property type="component" value="Unassembled WGS sequence"/>
</dbReference>
<gene>
    <name evidence="2" type="ORF">CHS0354_013366</name>
</gene>
<organism evidence="2 3">
    <name type="scientific">Potamilus streckersoni</name>
    <dbReference type="NCBI Taxonomy" id="2493646"/>
    <lineage>
        <taxon>Eukaryota</taxon>
        <taxon>Metazoa</taxon>
        <taxon>Spiralia</taxon>
        <taxon>Lophotrochozoa</taxon>
        <taxon>Mollusca</taxon>
        <taxon>Bivalvia</taxon>
        <taxon>Autobranchia</taxon>
        <taxon>Heteroconchia</taxon>
        <taxon>Palaeoheterodonta</taxon>
        <taxon>Unionida</taxon>
        <taxon>Unionoidea</taxon>
        <taxon>Unionidae</taxon>
        <taxon>Ambleminae</taxon>
        <taxon>Lampsilini</taxon>
        <taxon>Potamilus</taxon>
    </lineage>
</organism>
<feature type="region of interest" description="Disordered" evidence="1">
    <location>
        <begin position="18"/>
        <end position="44"/>
    </location>
</feature>
<evidence type="ECO:0000313" key="3">
    <source>
        <dbReference type="Proteomes" id="UP001195483"/>
    </source>
</evidence>
<evidence type="ECO:0000313" key="2">
    <source>
        <dbReference type="EMBL" id="KAK3580613.1"/>
    </source>
</evidence>
<dbReference type="AlphaFoldDB" id="A0AAE0RVV6"/>
<dbReference type="EMBL" id="JAEAOA010000816">
    <property type="protein sequence ID" value="KAK3580613.1"/>
    <property type="molecule type" value="Genomic_DNA"/>
</dbReference>
<reference evidence="2" key="3">
    <citation type="submission" date="2023-05" db="EMBL/GenBank/DDBJ databases">
        <authorList>
            <person name="Smith C.H."/>
        </authorList>
    </citation>
    <scope>NUCLEOTIDE SEQUENCE</scope>
    <source>
        <strain evidence="2">CHS0354</strain>
        <tissue evidence="2">Mantle</tissue>
    </source>
</reference>
<comment type="caution">
    <text evidence="2">The sequence shown here is derived from an EMBL/GenBank/DDBJ whole genome shotgun (WGS) entry which is preliminary data.</text>
</comment>
<proteinExistence type="predicted"/>
<evidence type="ECO:0000256" key="1">
    <source>
        <dbReference type="SAM" id="MobiDB-lite"/>
    </source>
</evidence>
<feature type="compositionally biased region" description="Polar residues" evidence="1">
    <location>
        <begin position="137"/>
        <end position="148"/>
    </location>
</feature>
<keyword evidence="3" id="KW-1185">Reference proteome</keyword>